<evidence type="ECO:0000256" key="1">
    <source>
        <dbReference type="SAM" id="MobiDB-lite"/>
    </source>
</evidence>
<keyword evidence="2" id="KW-1133">Transmembrane helix</keyword>
<dbReference type="EMBL" id="JBHRWW010000002">
    <property type="protein sequence ID" value="MFC3687447.1"/>
    <property type="molecule type" value="Genomic_DNA"/>
</dbReference>
<keyword evidence="2" id="KW-0472">Membrane</keyword>
<feature type="region of interest" description="Disordered" evidence="1">
    <location>
        <begin position="119"/>
        <end position="144"/>
    </location>
</feature>
<dbReference type="Proteomes" id="UP001595685">
    <property type="component" value="Unassembled WGS sequence"/>
</dbReference>
<gene>
    <name evidence="3" type="ORF">ACFOLH_03740</name>
</gene>
<organism evidence="3 4">
    <name type="scientific">Aquipuribacter hungaricus</name>
    <dbReference type="NCBI Taxonomy" id="545624"/>
    <lineage>
        <taxon>Bacteria</taxon>
        <taxon>Bacillati</taxon>
        <taxon>Actinomycetota</taxon>
        <taxon>Actinomycetes</taxon>
        <taxon>Micrococcales</taxon>
        <taxon>Intrasporangiaceae</taxon>
        <taxon>Aquipuribacter</taxon>
    </lineage>
</organism>
<comment type="caution">
    <text evidence="3">The sequence shown here is derived from an EMBL/GenBank/DDBJ whole genome shotgun (WGS) entry which is preliminary data.</text>
</comment>
<evidence type="ECO:0000256" key="2">
    <source>
        <dbReference type="SAM" id="Phobius"/>
    </source>
</evidence>
<accession>A0ABV7WEV0</accession>
<keyword evidence="2" id="KW-0812">Transmembrane</keyword>
<proteinExistence type="predicted"/>
<name>A0ABV7WEV0_9MICO</name>
<protein>
    <submittedName>
        <fullName evidence="3">Uncharacterized protein</fullName>
    </submittedName>
</protein>
<keyword evidence="4" id="KW-1185">Reference proteome</keyword>
<feature type="transmembrane region" description="Helical" evidence="2">
    <location>
        <begin position="45"/>
        <end position="67"/>
    </location>
</feature>
<reference evidence="4" key="1">
    <citation type="journal article" date="2019" name="Int. J. Syst. Evol. Microbiol.">
        <title>The Global Catalogue of Microorganisms (GCM) 10K type strain sequencing project: providing services to taxonomists for standard genome sequencing and annotation.</title>
        <authorList>
            <consortium name="The Broad Institute Genomics Platform"/>
            <consortium name="The Broad Institute Genome Sequencing Center for Infectious Disease"/>
            <person name="Wu L."/>
            <person name="Ma J."/>
        </authorList>
    </citation>
    <scope>NUCLEOTIDE SEQUENCE [LARGE SCALE GENOMIC DNA]</scope>
    <source>
        <strain evidence="4">NCAIM B.02333</strain>
    </source>
</reference>
<evidence type="ECO:0000313" key="3">
    <source>
        <dbReference type="EMBL" id="MFC3687447.1"/>
    </source>
</evidence>
<feature type="compositionally biased region" description="Basic residues" evidence="1">
    <location>
        <begin position="131"/>
        <end position="144"/>
    </location>
</feature>
<dbReference type="RefSeq" id="WP_340295643.1">
    <property type="nucleotide sequence ID" value="NZ_JBBEOI010000273.1"/>
</dbReference>
<evidence type="ECO:0000313" key="4">
    <source>
        <dbReference type="Proteomes" id="UP001595685"/>
    </source>
</evidence>
<sequence>MALATFLVIQALLVAVSVVLLRPGTDVLAARVTGTEVQRSDLRLVGWIVVGAAAVLLVGVALLVGLLHAVPLVVVSVVAGVGAEALARRVGRPGTQASLMVWLERTLLRTQDLGRAGGAQATRLGRDVTSRARRAGAGRAARRR</sequence>